<keyword evidence="9" id="KW-0653">Protein transport</keyword>
<evidence type="ECO:0000256" key="20">
    <source>
        <dbReference type="ARBA" id="ARBA00033150"/>
    </source>
</evidence>
<dbReference type="PANTHER" id="PTHR21622">
    <property type="entry name" value="COILED-COIL-HELIX-COILED-COIL-HELIX DOMAIN CONTAINING 4"/>
    <property type="match status" value="1"/>
</dbReference>
<evidence type="ECO:0000256" key="1">
    <source>
        <dbReference type="ARBA" id="ARBA00001947"/>
    </source>
</evidence>
<evidence type="ECO:0000256" key="19">
    <source>
        <dbReference type="ARBA" id="ARBA00024980"/>
    </source>
</evidence>
<evidence type="ECO:0000256" key="16">
    <source>
        <dbReference type="ARBA" id="ARBA00023136"/>
    </source>
</evidence>
<keyword evidence="13" id="KW-0560">Oxidoreductase</keyword>
<feature type="region of interest" description="Disordered" evidence="21">
    <location>
        <begin position="94"/>
        <end position="155"/>
    </location>
</feature>
<dbReference type="GO" id="GO:0005743">
    <property type="term" value="C:mitochondrial inner membrane"/>
    <property type="evidence" value="ECO:0007669"/>
    <property type="project" value="UniProtKB-SubCell"/>
</dbReference>
<evidence type="ECO:0000256" key="13">
    <source>
        <dbReference type="ARBA" id="ARBA00023002"/>
    </source>
</evidence>
<reference evidence="23" key="1">
    <citation type="submission" date="2022-07" db="EMBL/GenBank/DDBJ databases">
        <title>Fungi with potential for degradation of polypropylene.</title>
        <authorList>
            <person name="Gostincar C."/>
        </authorList>
    </citation>
    <scope>NUCLEOTIDE SEQUENCE</scope>
    <source>
        <strain evidence="23">EXF-13287</strain>
    </source>
</reference>
<comment type="function">
    <text evidence="19">Required for the import and folding of small cysteine-containing proteins (small Tim) in the mitochondrial intermembrane space (IMS). Forms a redox cycle with ERV1 that involves a disulfide relay system. Precursor proteins to be imported into the IMS are translocated in their reduced form into the mitochondria. The oxidized form of MIA40 forms a transient intermolecular disulfide bridge with the reduced precursor protein, resulting in oxidation of the precursor protein that now contains an intramolecular disulfide bond and is able to undergo folding in the IMS.</text>
</comment>
<sequence>MYRTALRSTPGALRAIRTSPALTSTSRRFLTTAPANKKGTWRGTAARWGLAAAAVYWYNTSPIFADEPASQTVPAPSQFSDADLPTVEAVIEQKRRETRASSAVAPSTPSSPTPESSSEQTTAVGELSEAESGFPEGSPEALEDEANQQGAFNPETGEINWDCPCLGGMAHGPCGEDFKAAFSCFVYSEAEPKGMDCIDKFQHMQDCFRQYPEIYGAELQDDDDDDGEGGAPPATVAGAGAAGAGDALPEPGKGAQEPLSETARKAERQLPAETPETTRAVHQLRKEDEVEHPGVPRAAVDATDANEGKTTGAPVQQ</sequence>
<keyword evidence="17" id="KW-1015">Disulfide bond</keyword>
<comment type="cofactor">
    <cofactor evidence="2">
        <name>Cu(2+)</name>
        <dbReference type="ChEBI" id="CHEBI:29036"/>
    </cofactor>
</comment>
<evidence type="ECO:0000256" key="2">
    <source>
        <dbReference type="ARBA" id="ARBA00001973"/>
    </source>
</evidence>
<evidence type="ECO:0000256" key="12">
    <source>
        <dbReference type="ARBA" id="ARBA00022989"/>
    </source>
</evidence>
<dbReference type="AlphaFoldDB" id="A0AA38VRM5"/>
<dbReference type="FunFam" id="1.10.287.2900:FF:000002">
    <property type="entry name" value="Mitochondrial intermembrane space import and assembly protein"/>
    <property type="match status" value="1"/>
</dbReference>
<comment type="subunit">
    <text evidence="4">Monomer.</text>
</comment>
<proteinExistence type="predicted"/>
<evidence type="ECO:0000256" key="17">
    <source>
        <dbReference type="ARBA" id="ARBA00023157"/>
    </source>
</evidence>
<dbReference type="Pfam" id="PF06747">
    <property type="entry name" value="CHCH"/>
    <property type="match status" value="1"/>
</dbReference>
<evidence type="ECO:0000256" key="21">
    <source>
        <dbReference type="SAM" id="MobiDB-lite"/>
    </source>
</evidence>
<feature type="domain" description="CHCH" evidence="22">
    <location>
        <begin position="174"/>
        <end position="210"/>
    </location>
</feature>
<comment type="cofactor">
    <cofactor evidence="1">
        <name>Zn(2+)</name>
        <dbReference type="ChEBI" id="CHEBI:29105"/>
    </cofactor>
</comment>
<dbReference type="Gene3D" id="1.10.287.2900">
    <property type="match status" value="1"/>
</dbReference>
<evidence type="ECO:0000256" key="14">
    <source>
        <dbReference type="ARBA" id="ARBA00023010"/>
    </source>
</evidence>
<feature type="compositionally biased region" description="Basic and acidic residues" evidence="21">
    <location>
        <begin position="284"/>
        <end position="294"/>
    </location>
</feature>
<evidence type="ECO:0000256" key="3">
    <source>
        <dbReference type="ARBA" id="ARBA00004164"/>
    </source>
</evidence>
<evidence type="ECO:0000256" key="8">
    <source>
        <dbReference type="ARBA" id="ARBA00022792"/>
    </source>
</evidence>
<dbReference type="InterPro" id="IPR039289">
    <property type="entry name" value="CHCHD4"/>
</dbReference>
<dbReference type="Proteomes" id="UP001174691">
    <property type="component" value="Unassembled WGS sequence"/>
</dbReference>
<dbReference type="PANTHER" id="PTHR21622:SF0">
    <property type="entry name" value="COILED-COIL-HELIX-COILED-COIL-HELIX DOMAIN CONTAINING 4"/>
    <property type="match status" value="1"/>
</dbReference>
<evidence type="ECO:0000256" key="11">
    <source>
        <dbReference type="ARBA" id="ARBA00022968"/>
    </source>
</evidence>
<keyword evidence="18" id="KW-0676">Redox-active center</keyword>
<keyword evidence="15" id="KW-0496">Mitochondrion</keyword>
<evidence type="ECO:0000256" key="6">
    <source>
        <dbReference type="ARBA" id="ARBA00022448"/>
    </source>
</evidence>
<evidence type="ECO:0000256" key="9">
    <source>
        <dbReference type="ARBA" id="ARBA00022927"/>
    </source>
</evidence>
<keyword evidence="6" id="KW-0813">Transport</keyword>
<feature type="compositionally biased region" description="Low complexity" evidence="21">
    <location>
        <begin position="100"/>
        <end position="123"/>
    </location>
</feature>
<keyword evidence="14" id="KW-0811">Translocation</keyword>
<feature type="compositionally biased region" description="Acidic residues" evidence="21">
    <location>
        <begin position="219"/>
        <end position="228"/>
    </location>
</feature>
<evidence type="ECO:0000256" key="10">
    <source>
        <dbReference type="ARBA" id="ARBA00022946"/>
    </source>
</evidence>
<feature type="region of interest" description="Disordered" evidence="21">
    <location>
        <begin position="218"/>
        <end position="317"/>
    </location>
</feature>
<evidence type="ECO:0000313" key="23">
    <source>
        <dbReference type="EMBL" id="KAJ9142799.1"/>
    </source>
</evidence>
<evidence type="ECO:0000256" key="15">
    <source>
        <dbReference type="ARBA" id="ARBA00023128"/>
    </source>
</evidence>
<accession>A0AA38VRM5</accession>
<dbReference type="PROSITE" id="PS51808">
    <property type="entry name" value="CHCH"/>
    <property type="match status" value="1"/>
</dbReference>
<protein>
    <recommendedName>
        <fullName evidence="5">Mitochondrial intermembrane space import and assembly protein 40</fullName>
    </recommendedName>
    <alternativeName>
        <fullName evidence="20">Mitochondrial import inner membrane translocase TIM40</fullName>
    </alternativeName>
</protein>
<dbReference type="GO" id="GO:0015035">
    <property type="term" value="F:protein-disulfide reductase activity"/>
    <property type="evidence" value="ECO:0007669"/>
    <property type="project" value="InterPro"/>
</dbReference>
<keyword evidence="16" id="KW-0472">Membrane</keyword>
<keyword evidence="12" id="KW-1133">Transmembrane helix</keyword>
<gene>
    <name evidence="23" type="ORF">NKR19_g7104</name>
</gene>
<keyword evidence="7" id="KW-0812">Transmembrane</keyword>
<evidence type="ECO:0000313" key="24">
    <source>
        <dbReference type="Proteomes" id="UP001174691"/>
    </source>
</evidence>
<dbReference type="GO" id="GO:0005758">
    <property type="term" value="C:mitochondrial intermembrane space"/>
    <property type="evidence" value="ECO:0007669"/>
    <property type="project" value="TreeGrafter"/>
</dbReference>
<evidence type="ECO:0000256" key="4">
    <source>
        <dbReference type="ARBA" id="ARBA00011245"/>
    </source>
</evidence>
<evidence type="ECO:0000256" key="7">
    <source>
        <dbReference type="ARBA" id="ARBA00022692"/>
    </source>
</evidence>
<name>A0AA38VRM5_9PEZI</name>
<evidence type="ECO:0000259" key="22">
    <source>
        <dbReference type="Pfam" id="PF06747"/>
    </source>
</evidence>
<dbReference type="InterPro" id="IPR010625">
    <property type="entry name" value="CHCH"/>
</dbReference>
<comment type="subcellular location">
    <subcellularLocation>
        <location evidence="3">Mitochondrion inner membrane</location>
        <topology evidence="3">Single-pass type II membrane protein</topology>
        <orientation evidence="3">Intermembrane side</orientation>
    </subcellularLocation>
</comment>
<dbReference type="GO" id="GO:0045041">
    <property type="term" value="P:protein import into mitochondrial intermembrane space"/>
    <property type="evidence" value="ECO:0007669"/>
    <property type="project" value="InterPro"/>
</dbReference>
<dbReference type="EMBL" id="JANBVN010000119">
    <property type="protein sequence ID" value="KAJ9142799.1"/>
    <property type="molecule type" value="Genomic_DNA"/>
</dbReference>
<organism evidence="23 24">
    <name type="scientific">Coniochaeta hoffmannii</name>
    <dbReference type="NCBI Taxonomy" id="91930"/>
    <lineage>
        <taxon>Eukaryota</taxon>
        <taxon>Fungi</taxon>
        <taxon>Dikarya</taxon>
        <taxon>Ascomycota</taxon>
        <taxon>Pezizomycotina</taxon>
        <taxon>Sordariomycetes</taxon>
        <taxon>Sordariomycetidae</taxon>
        <taxon>Coniochaetales</taxon>
        <taxon>Coniochaetaceae</taxon>
        <taxon>Coniochaeta</taxon>
    </lineage>
</organism>
<comment type="caution">
    <text evidence="23">The sequence shown here is derived from an EMBL/GenBank/DDBJ whole genome shotgun (WGS) entry which is preliminary data.</text>
</comment>
<keyword evidence="8" id="KW-0999">Mitochondrion inner membrane</keyword>
<keyword evidence="24" id="KW-1185">Reference proteome</keyword>
<keyword evidence="11" id="KW-0735">Signal-anchor</keyword>
<evidence type="ECO:0000256" key="18">
    <source>
        <dbReference type="ARBA" id="ARBA00023284"/>
    </source>
</evidence>
<keyword evidence="10" id="KW-0809">Transit peptide</keyword>
<evidence type="ECO:0000256" key="5">
    <source>
        <dbReference type="ARBA" id="ARBA00013714"/>
    </source>
</evidence>
<feature type="compositionally biased region" description="Low complexity" evidence="21">
    <location>
        <begin position="231"/>
        <end position="252"/>
    </location>
</feature>